<feature type="transmembrane region" description="Helical" evidence="1">
    <location>
        <begin position="425"/>
        <end position="450"/>
    </location>
</feature>
<proteinExistence type="predicted"/>
<dbReference type="InterPro" id="IPR038607">
    <property type="entry name" value="PhoD-like_sf"/>
</dbReference>
<dbReference type="EMBL" id="KZ155832">
    <property type="protein sequence ID" value="OUS43303.1"/>
    <property type="molecule type" value="Genomic_DNA"/>
</dbReference>
<dbReference type="CDD" id="cd07389">
    <property type="entry name" value="MPP_PhoD"/>
    <property type="match status" value="1"/>
</dbReference>
<feature type="domain" description="PhoD-like phosphatase metallophosphatase" evidence="2">
    <location>
        <begin position="52"/>
        <end position="299"/>
    </location>
</feature>
<evidence type="ECO:0000313" key="3">
    <source>
        <dbReference type="EMBL" id="OUS43303.1"/>
    </source>
</evidence>
<organism evidence="3">
    <name type="scientific">Ostreococcus tauri</name>
    <name type="common">Marine green alga</name>
    <dbReference type="NCBI Taxonomy" id="70448"/>
    <lineage>
        <taxon>Eukaryota</taxon>
        <taxon>Viridiplantae</taxon>
        <taxon>Chlorophyta</taxon>
        <taxon>Mamiellophyceae</taxon>
        <taxon>Mamiellales</taxon>
        <taxon>Bathycoccaceae</taxon>
        <taxon>Ostreococcus</taxon>
    </lineage>
</organism>
<sequence>MAREVQRRRRARWRAVLAFVATCGGIERAGALGPREIAVTRVGESFRLGFGSCNRQTHDMSLWEDVANEAYDAFAWIGDAVYADARTGRMPNGKKGRVYLGEKAHAEAFEFVKRHPAYARVRATAHVTGTWDDHDYGFNNAGKHWPHKEFARNAFLDFLDEPPESERRKREGGVYDSVDYVHAGRRLRLILLDLRWDLEEADESSEGRMMSEQQWEWLDEQLAAEPKPAFTILASGIQVLEAPHLMLRPLAPYVQPARLVAEGLESWSRMHRDQTRLFDSIKRANAKVIFISGDVHHGQIAVSAPGCYLPYKTIDVTSSGFTHTPFREAKPRVLAALLVWATPKYFPYWILPSYTRWTDINYGEIEVDWKRGVIFARVKSTGGKTVLQETMSFGEFELNVPDLGFDRTGCNETLELSPNMRAVRIVLFFAWLACVYALKLLIPVCVLAWLTRKLSRRTRVKAD</sequence>
<dbReference type="Proteomes" id="UP000195557">
    <property type="component" value="Unassembled WGS sequence"/>
</dbReference>
<dbReference type="InterPro" id="IPR029052">
    <property type="entry name" value="Metallo-depent_PP-like"/>
</dbReference>
<dbReference type="Pfam" id="PF09423">
    <property type="entry name" value="PhoD"/>
    <property type="match status" value="1"/>
</dbReference>
<keyword evidence="1" id="KW-0472">Membrane</keyword>
<dbReference type="InterPro" id="IPR018946">
    <property type="entry name" value="PhoD-like_MPP"/>
</dbReference>
<keyword evidence="1" id="KW-1133">Transmembrane helix</keyword>
<dbReference type="eggNOG" id="ENOG502QTGZ">
    <property type="taxonomic scope" value="Eukaryota"/>
</dbReference>
<evidence type="ECO:0000259" key="2">
    <source>
        <dbReference type="Pfam" id="PF09423"/>
    </source>
</evidence>
<dbReference type="PANTHER" id="PTHR33987">
    <property type="entry name" value="CALCINEURIN-LIKE METALLO-PHOSPHOESTERASE SUPERFAMILY PROTEIN"/>
    <property type="match status" value="1"/>
</dbReference>
<evidence type="ECO:0000256" key="1">
    <source>
        <dbReference type="SAM" id="Phobius"/>
    </source>
</evidence>
<keyword evidence="1" id="KW-0812">Transmembrane</keyword>
<reference evidence="3" key="1">
    <citation type="submission" date="2017-04" db="EMBL/GenBank/DDBJ databases">
        <title>Population genomics of picophytoplankton unveils novel chromosome hypervariability.</title>
        <authorList>
            <consortium name="DOE Joint Genome Institute"/>
            <person name="Blanc-Mathieu R."/>
            <person name="Krasovec M."/>
            <person name="Hebrard M."/>
            <person name="Yau S."/>
            <person name="Desgranges E."/>
            <person name="Martin J."/>
            <person name="Schackwitz W."/>
            <person name="Kuo A."/>
            <person name="Salin G."/>
            <person name="Donnadieu C."/>
            <person name="Desdevises Y."/>
            <person name="Sanchez-Ferandin S."/>
            <person name="Moreau H."/>
            <person name="Rivals E."/>
            <person name="Grigoriev I.V."/>
            <person name="Grimsley N."/>
            <person name="Eyre-Walker A."/>
            <person name="Piganeau G."/>
        </authorList>
    </citation>
    <scope>NUCLEOTIDE SEQUENCE [LARGE SCALE GENOMIC DNA]</scope>
    <source>
        <strain evidence="3">RCC 1115</strain>
    </source>
</reference>
<dbReference type="Gene3D" id="3.60.21.70">
    <property type="entry name" value="PhoD-like phosphatase"/>
    <property type="match status" value="1"/>
</dbReference>
<accession>A0A1Y5I5E1</accession>
<dbReference type="PANTHER" id="PTHR33987:SF1">
    <property type="entry name" value="CALCINEURIN-LIKE METALLO-PHOSPHOESTERASE SUPERFAMILY PROTEIN"/>
    <property type="match status" value="1"/>
</dbReference>
<name>A0A1Y5I5E1_OSTTA</name>
<dbReference type="AlphaFoldDB" id="A0A1Y5I5E1"/>
<gene>
    <name evidence="3" type="ORF">BE221DRAFT_147677</name>
</gene>
<protein>
    <submittedName>
        <fullName evidence="3">PhoD-like phosphatase-domain-containing protein</fullName>
    </submittedName>
</protein>
<dbReference type="SUPFAM" id="SSF56300">
    <property type="entry name" value="Metallo-dependent phosphatases"/>
    <property type="match status" value="1"/>
</dbReference>